<organism evidence="2 3">
    <name type="scientific">Aliiroseovarius salicola</name>
    <dbReference type="NCBI Taxonomy" id="3009082"/>
    <lineage>
        <taxon>Bacteria</taxon>
        <taxon>Pseudomonadati</taxon>
        <taxon>Pseudomonadota</taxon>
        <taxon>Alphaproteobacteria</taxon>
        <taxon>Rhodobacterales</taxon>
        <taxon>Paracoccaceae</taxon>
        <taxon>Aliiroseovarius</taxon>
    </lineage>
</organism>
<name>A0ABT4VYG2_9RHOB</name>
<dbReference type="Pfam" id="PF03473">
    <property type="entry name" value="MOSC"/>
    <property type="match status" value="1"/>
</dbReference>
<dbReference type="InterPro" id="IPR005303">
    <property type="entry name" value="MOCOS_middle"/>
</dbReference>
<dbReference type="Proteomes" id="UP001528040">
    <property type="component" value="Unassembled WGS sequence"/>
</dbReference>
<dbReference type="EMBL" id="JAQIIO010000002">
    <property type="protein sequence ID" value="MDA5093301.1"/>
    <property type="molecule type" value="Genomic_DNA"/>
</dbReference>
<dbReference type="PANTHER" id="PTHR36930:SF1">
    <property type="entry name" value="MOSC DOMAIN-CONTAINING PROTEIN"/>
    <property type="match status" value="1"/>
</dbReference>
<proteinExistence type="predicted"/>
<evidence type="ECO:0000313" key="2">
    <source>
        <dbReference type="EMBL" id="MDA5093301.1"/>
    </source>
</evidence>
<dbReference type="SUPFAM" id="SSF50800">
    <property type="entry name" value="PK beta-barrel domain-like"/>
    <property type="match status" value="1"/>
</dbReference>
<dbReference type="PROSITE" id="PS51340">
    <property type="entry name" value="MOSC"/>
    <property type="match status" value="1"/>
</dbReference>
<dbReference type="InterPro" id="IPR052716">
    <property type="entry name" value="MOSC_domain"/>
</dbReference>
<reference evidence="2 3" key="1">
    <citation type="submission" date="2023-01" db="EMBL/GenBank/DDBJ databases">
        <authorList>
            <person name="Yoon J.-W."/>
        </authorList>
    </citation>
    <scope>NUCLEOTIDE SEQUENCE [LARGE SCALE GENOMIC DNA]</scope>
    <source>
        <strain evidence="2 3">KMU-50</strain>
    </source>
</reference>
<accession>A0ABT4VYG2</accession>
<feature type="domain" description="MOSC" evidence="1">
    <location>
        <begin position="103"/>
        <end position="249"/>
    </location>
</feature>
<dbReference type="RefSeq" id="WP_271053001.1">
    <property type="nucleotide sequence ID" value="NZ_JAQIIO010000002.1"/>
</dbReference>
<keyword evidence="3" id="KW-1185">Reference proteome</keyword>
<dbReference type="InterPro" id="IPR011037">
    <property type="entry name" value="Pyrv_Knase-like_insert_dom_sf"/>
</dbReference>
<comment type="caution">
    <text evidence="2">The sequence shown here is derived from an EMBL/GenBank/DDBJ whole genome shotgun (WGS) entry which is preliminary data.</text>
</comment>
<evidence type="ECO:0000313" key="3">
    <source>
        <dbReference type="Proteomes" id="UP001528040"/>
    </source>
</evidence>
<evidence type="ECO:0000259" key="1">
    <source>
        <dbReference type="PROSITE" id="PS51340"/>
    </source>
</evidence>
<dbReference type="Gene3D" id="2.40.33.20">
    <property type="entry name" value="PK beta-barrel domain-like"/>
    <property type="match status" value="1"/>
</dbReference>
<dbReference type="PANTHER" id="PTHR36930">
    <property type="entry name" value="METAL-SULFUR CLUSTER BIOSYNTHESIS PROTEINS YUAD-RELATED"/>
    <property type="match status" value="1"/>
</dbReference>
<dbReference type="InterPro" id="IPR005302">
    <property type="entry name" value="MoCF_Sase_C"/>
</dbReference>
<protein>
    <submittedName>
        <fullName evidence="2">MOSC domain-containing protein</fullName>
    </submittedName>
</protein>
<sequence length="249" mass="27550">MGQIAQIWRHPIKSHGREALAKVDLTAGQCLPYDRHWAVAHEAAKLPSDGGWAPCNHFSRGSKAPLLQALSAKFDQATNTVTLTHPNQPGITLNPDLEQDQDRFISWVTPLCPRDRALPNRIVAAGRGMTDTDFPSISLINLASHAEVETRLGQEISPLRWRGNILLANLPAWEERGWIGKRIRLGEAVLEVREQIVRCLATTASTRTGERDADTLKALQEGWGHKEMGVYAVVVEPGQIVVDDKIEVL</sequence>
<gene>
    <name evidence="2" type="ORF">O2N63_04295</name>
</gene>
<dbReference type="Pfam" id="PF03476">
    <property type="entry name" value="MOSC_N"/>
    <property type="match status" value="1"/>
</dbReference>